<dbReference type="EMBL" id="UXUI01012075">
    <property type="protein sequence ID" value="VDD96692.1"/>
    <property type="molecule type" value="Genomic_DNA"/>
</dbReference>
<dbReference type="GO" id="GO:0005789">
    <property type="term" value="C:endoplasmic reticulum membrane"/>
    <property type="evidence" value="ECO:0007669"/>
    <property type="project" value="UniProtKB-SubCell"/>
</dbReference>
<evidence type="ECO:0000256" key="10">
    <source>
        <dbReference type="ARBA" id="ARBA00022989"/>
    </source>
</evidence>
<dbReference type="PANTHER" id="PTHR12317">
    <property type="entry name" value="DIACYLGLYCEROL O-ACYLTRANSFERASE"/>
    <property type="match status" value="1"/>
</dbReference>
<proteinExistence type="inferred from homology"/>
<dbReference type="EC" id="2.3.1.-" evidence="14"/>
<keyword evidence="13" id="KW-0012">Acyltransferase</keyword>
<protein>
    <recommendedName>
        <fullName evidence="14">Acyltransferase</fullName>
        <ecNumber evidence="14">2.3.1.-</ecNumber>
    </recommendedName>
</protein>
<evidence type="ECO:0000256" key="2">
    <source>
        <dbReference type="ARBA" id="ARBA00004771"/>
    </source>
</evidence>
<comment type="similarity">
    <text evidence="4 14">Belongs to the diacylglycerol acyltransferase family.</text>
</comment>
<evidence type="ECO:0000313" key="16">
    <source>
        <dbReference type="Proteomes" id="UP000274131"/>
    </source>
</evidence>
<dbReference type="AlphaFoldDB" id="A0A0N4VMP7"/>
<keyword evidence="9 14" id="KW-0256">Endoplasmic reticulum</keyword>
<name>A0A0N4VMP7_ENTVE</name>
<sequence>MILDFRTPETGSRAQRWWREWSLWKYYVDYFPITLVKTAELPPDRNYLFGCHPHGILSFGTYASLCTSATGFEQKFPGIKTHLATLNGQFWWPFRREQGLICGAVASSQRSLDYVLGRGQGNAVGVVLGGAEEVLDTHADSFDLNLMKRRGFVKVALRNGASLVPIYNFGENQTYTQLFPNKRGSFNRRFQVLFVAFYGSTELALVTYNDFKLVIRGVQNCFLSGQCKKVNFNFSFQSAVRKIWGFCPPVIYGRGIFNSYIGILPRKTPINTVIGRPIPVERCLEPSKQRIDELHAQYCQALKELFEAHKGAFGIAEHVHLNLY</sequence>
<evidence type="ECO:0000256" key="4">
    <source>
        <dbReference type="ARBA" id="ARBA00005420"/>
    </source>
</evidence>
<evidence type="ECO:0000256" key="14">
    <source>
        <dbReference type="RuleBase" id="RU367023"/>
    </source>
</evidence>
<keyword evidence="8" id="KW-0319">Glycerol metabolism</keyword>
<comment type="subcellular location">
    <subcellularLocation>
        <location evidence="1 14">Endoplasmic reticulum membrane</location>
        <topology evidence="1 14">Multi-pass membrane protein</topology>
    </subcellularLocation>
</comment>
<dbReference type="PANTHER" id="PTHR12317:SF0">
    <property type="entry name" value="ACYLTRANSFERASE"/>
    <property type="match status" value="1"/>
</dbReference>
<evidence type="ECO:0000256" key="6">
    <source>
        <dbReference type="ARBA" id="ARBA00022679"/>
    </source>
</evidence>
<evidence type="ECO:0000256" key="7">
    <source>
        <dbReference type="ARBA" id="ARBA00022692"/>
    </source>
</evidence>
<evidence type="ECO:0000256" key="13">
    <source>
        <dbReference type="ARBA" id="ARBA00023315"/>
    </source>
</evidence>
<evidence type="ECO:0000256" key="12">
    <source>
        <dbReference type="ARBA" id="ARBA00023136"/>
    </source>
</evidence>
<evidence type="ECO:0000256" key="8">
    <source>
        <dbReference type="ARBA" id="ARBA00022798"/>
    </source>
</evidence>
<organism evidence="17">
    <name type="scientific">Enterobius vermicularis</name>
    <name type="common">Human pinworm</name>
    <dbReference type="NCBI Taxonomy" id="51028"/>
    <lineage>
        <taxon>Eukaryota</taxon>
        <taxon>Metazoa</taxon>
        <taxon>Ecdysozoa</taxon>
        <taxon>Nematoda</taxon>
        <taxon>Chromadorea</taxon>
        <taxon>Rhabditida</taxon>
        <taxon>Spirurina</taxon>
        <taxon>Oxyuridomorpha</taxon>
        <taxon>Oxyuroidea</taxon>
        <taxon>Oxyuridae</taxon>
        <taxon>Enterobius</taxon>
    </lineage>
</organism>
<keyword evidence="10" id="KW-1133">Transmembrane helix</keyword>
<evidence type="ECO:0000256" key="5">
    <source>
        <dbReference type="ARBA" id="ARBA00022516"/>
    </source>
</evidence>
<dbReference type="GO" id="GO:0004144">
    <property type="term" value="F:diacylglycerol O-acyltransferase activity"/>
    <property type="evidence" value="ECO:0007669"/>
    <property type="project" value="TreeGrafter"/>
</dbReference>
<keyword evidence="12" id="KW-0472">Membrane</keyword>
<keyword evidence="16" id="KW-1185">Reference proteome</keyword>
<evidence type="ECO:0000256" key="11">
    <source>
        <dbReference type="ARBA" id="ARBA00023098"/>
    </source>
</evidence>
<accession>A0A0N4VMP7</accession>
<dbReference type="CDD" id="cd07987">
    <property type="entry name" value="LPLAT_MGAT-like"/>
    <property type="match status" value="1"/>
</dbReference>
<comment type="pathway">
    <text evidence="3">Lipid metabolism.</text>
</comment>
<keyword evidence="11" id="KW-0443">Lipid metabolism</keyword>
<keyword evidence="6 14" id="KW-0808">Transferase</keyword>
<evidence type="ECO:0000313" key="15">
    <source>
        <dbReference type="EMBL" id="VDD96692.1"/>
    </source>
</evidence>
<reference evidence="15 16" key="2">
    <citation type="submission" date="2018-10" db="EMBL/GenBank/DDBJ databases">
        <authorList>
            <consortium name="Pathogen Informatics"/>
        </authorList>
    </citation>
    <scope>NUCLEOTIDE SEQUENCE [LARGE SCALE GENOMIC DNA]</scope>
</reference>
<dbReference type="OrthoDB" id="264532at2759"/>
<keyword evidence="7" id="KW-0812">Transmembrane</keyword>
<evidence type="ECO:0000256" key="1">
    <source>
        <dbReference type="ARBA" id="ARBA00004477"/>
    </source>
</evidence>
<evidence type="ECO:0000256" key="3">
    <source>
        <dbReference type="ARBA" id="ARBA00005189"/>
    </source>
</evidence>
<evidence type="ECO:0000256" key="9">
    <source>
        <dbReference type="ARBA" id="ARBA00022824"/>
    </source>
</evidence>
<dbReference type="STRING" id="51028.A0A0N4VMP7"/>
<dbReference type="Proteomes" id="UP000274131">
    <property type="component" value="Unassembled WGS sequence"/>
</dbReference>
<dbReference type="WBParaSite" id="EVEC_0001222401-mRNA-1">
    <property type="protein sequence ID" value="EVEC_0001222401-mRNA-1"/>
    <property type="gene ID" value="EVEC_0001222401"/>
</dbReference>
<comment type="pathway">
    <text evidence="2">Glycerolipid metabolism; triacylglycerol biosynthesis.</text>
</comment>
<evidence type="ECO:0000313" key="17">
    <source>
        <dbReference type="WBParaSite" id="EVEC_0001222401-mRNA-1"/>
    </source>
</evidence>
<dbReference type="InterPro" id="IPR007130">
    <property type="entry name" value="DAGAT"/>
</dbReference>
<keyword evidence="5" id="KW-0444">Lipid biosynthesis</keyword>
<dbReference type="Pfam" id="PF03982">
    <property type="entry name" value="DAGAT"/>
    <property type="match status" value="2"/>
</dbReference>
<dbReference type="GO" id="GO:0019432">
    <property type="term" value="P:triglyceride biosynthetic process"/>
    <property type="evidence" value="ECO:0007669"/>
    <property type="project" value="TreeGrafter"/>
</dbReference>
<gene>
    <name evidence="15" type="ORF">EVEC_LOCUS11443</name>
</gene>
<dbReference type="GO" id="GO:0006071">
    <property type="term" value="P:glycerol metabolic process"/>
    <property type="evidence" value="ECO:0007669"/>
    <property type="project" value="UniProtKB-KW"/>
</dbReference>
<reference evidence="17" key="1">
    <citation type="submission" date="2017-02" db="UniProtKB">
        <authorList>
            <consortium name="WormBaseParasite"/>
        </authorList>
    </citation>
    <scope>IDENTIFICATION</scope>
</reference>